<dbReference type="AlphaFoldDB" id="A0A2P8DMP5"/>
<proteinExistence type="predicted"/>
<keyword evidence="2" id="KW-1185">Reference proteome</keyword>
<comment type="caution">
    <text evidence="1">The sequence shown here is derived from an EMBL/GenBank/DDBJ whole genome shotgun (WGS) entry which is preliminary data.</text>
</comment>
<evidence type="ECO:0000313" key="1">
    <source>
        <dbReference type="EMBL" id="PSK98490.1"/>
    </source>
</evidence>
<sequence>MWIVISLCALAVIGGGAGILLLTRFPLRFHGPGARQRRKDFMKSGKRTP</sequence>
<organism evidence="1 2">
    <name type="scientific">Murinocardiopsis flavida</name>
    <dbReference type="NCBI Taxonomy" id="645275"/>
    <lineage>
        <taxon>Bacteria</taxon>
        <taxon>Bacillati</taxon>
        <taxon>Actinomycetota</taxon>
        <taxon>Actinomycetes</taxon>
        <taxon>Streptosporangiales</taxon>
        <taxon>Nocardiopsidaceae</taxon>
        <taxon>Murinocardiopsis</taxon>
    </lineage>
</organism>
<evidence type="ECO:0000313" key="2">
    <source>
        <dbReference type="Proteomes" id="UP000240542"/>
    </source>
</evidence>
<name>A0A2P8DMP5_9ACTN</name>
<dbReference type="Proteomes" id="UP000240542">
    <property type="component" value="Unassembled WGS sequence"/>
</dbReference>
<reference evidence="1 2" key="1">
    <citation type="submission" date="2018-03" db="EMBL/GenBank/DDBJ databases">
        <title>Genomic Encyclopedia of Archaeal and Bacterial Type Strains, Phase II (KMG-II): from individual species to whole genera.</title>
        <authorList>
            <person name="Goeker M."/>
        </authorList>
    </citation>
    <scope>NUCLEOTIDE SEQUENCE [LARGE SCALE GENOMIC DNA]</scope>
    <source>
        <strain evidence="1 2">DSM 45312</strain>
    </source>
</reference>
<protein>
    <submittedName>
        <fullName evidence="1">Uncharacterized protein</fullName>
    </submittedName>
</protein>
<gene>
    <name evidence="1" type="ORF">CLV63_105164</name>
</gene>
<dbReference type="RefSeq" id="WP_170134187.1">
    <property type="nucleotide sequence ID" value="NZ_PYGA01000005.1"/>
</dbReference>
<dbReference type="EMBL" id="PYGA01000005">
    <property type="protein sequence ID" value="PSK98490.1"/>
    <property type="molecule type" value="Genomic_DNA"/>
</dbReference>
<accession>A0A2P8DMP5</accession>